<dbReference type="AlphaFoldDB" id="A0A223D021"/>
<dbReference type="InterPro" id="IPR011008">
    <property type="entry name" value="Dimeric_a/b-barrel"/>
</dbReference>
<dbReference type="Proteomes" id="UP000214688">
    <property type="component" value="Chromosome"/>
</dbReference>
<reference evidence="2 3" key="1">
    <citation type="journal article" date="2015" name="Int. J. Syst. Evol. Microbiol.">
        <title>Tumebacillus algifaecis sp. nov., isolated from decomposing algal scum.</title>
        <authorList>
            <person name="Wu Y.F."/>
            <person name="Zhang B."/>
            <person name="Xing P."/>
            <person name="Wu Q.L."/>
            <person name="Liu S.J."/>
        </authorList>
    </citation>
    <scope>NUCLEOTIDE SEQUENCE [LARGE SCALE GENOMIC DNA]</scope>
    <source>
        <strain evidence="2 3">THMBR28</strain>
    </source>
</reference>
<name>A0A223D021_9BACL</name>
<evidence type="ECO:0000313" key="2">
    <source>
        <dbReference type="EMBL" id="ASS74891.1"/>
    </source>
</evidence>
<dbReference type="SUPFAM" id="SSF54909">
    <property type="entry name" value="Dimeric alpha+beta barrel"/>
    <property type="match status" value="1"/>
</dbReference>
<dbReference type="InterPro" id="IPR032555">
    <property type="entry name" value="DUF4937"/>
</dbReference>
<evidence type="ECO:0000313" key="3">
    <source>
        <dbReference type="Proteomes" id="UP000214688"/>
    </source>
</evidence>
<dbReference type="RefSeq" id="WP_094236140.1">
    <property type="nucleotide sequence ID" value="NZ_CP022657.1"/>
</dbReference>
<sequence length="133" mass="14918">MLVKWMICTVEPEQRDAFSQAQESWSQLHGVAGFCGQVGGWKVEEGDVTARIVGLWCDEAAYQTFMDEVHDLITEGSAQGKTYTSIQVRLEEIHEAQLPARLRSWIEGVASVSQWTVRSSVARWDTLMLLGSN</sequence>
<dbReference type="OrthoDB" id="2627153at2"/>
<dbReference type="KEGG" id="tab:CIG75_07780"/>
<feature type="domain" description="DUF4937" evidence="1">
    <location>
        <begin position="2"/>
        <end position="89"/>
    </location>
</feature>
<gene>
    <name evidence="2" type="ORF">CIG75_07780</name>
</gene>
<protein>
    <recommendedName>
        <fullName evidence="1">DUF4937 domain-containing protein</fullName>
    </recommendedName>
</protein>
<dbReference type="Pfam" id="PF16291">
    <property type="entry name" value="DUF4937"/>
    <property type="match status" value="1"/>
</dbReference>
<keyword evidence="3" id="KW-1185">Reference proteome</keyword>
<accession>A0A223D021</accession>
<dbReference type="EMBL" id="CP022657">
    <property type="protein sequence ID" value="ASS74891.1"/>
    <property type="molecule type" value="Genomic_DNA"/>
</dbReference>
<proteinExistence type="predicted"/>
<evidence type="ECO:0000259" key="1">
    <source>
        <dbReference type="Pfam" id="PF16291"/>
    </source>
</evidence>
<organism evidence="2 3">
    <name type="scientific">Tumebacillus algifaecis</name>
    <dbReference type="NCBI Taxonomy" id="1214604"/>
    <lineage>
        <taxon>Bacteria</taxon>
        <taxon>Bacillati</taxon>
        <taxon>Bacillota</taxon>
        <taxon>Bacilli</taxon>
        <taxon>Bacillales</taxon>
        <taxon>Alicyclobacillaceae</taxon>
        <taxon>Tumebacillus</taxon>
    </lineage>
</organism>